<protein>
    <submittedName>
        <fullName evidence="3">Type IX secretion system PorP/SprF family membrane protein</fullName>
    </submittedName>
</protein>
<sequence>MVKNITLFVLFALLHFTCLSQVSISEDEYNGFSSRSFMQFNNFMTVPTFSILHRETATIEAISRSSNVQFEDASRLHILSYSGRMRSNVGGGIAIFQQEIGVFKDFGAVANYAYQLKLGGNKKLTFGFNFFYSRRSLDNPRILSNGDDPLINNYQDKPVVVFQPAATMSFGDLDVGLFFENLGDFNLKSSEFVTEFGDKTISGHVAYTYRFQNTSGLLQNMSLRGLGVGRKLKDDFSYAGNLLLELPKAGWVKFGYDKIFGLNAGFGINLTKNLGIGFSYEKQDNLGGTNEVGILYRFGRNRGRGVAKRTPKVDIILPEDEPEILDTRRNEYEDPEHNDLSDELKTAQDSINSLHKKVDELLRLVKNQPTTKEIIREVPVNTPRADRDQSIPRSKATPWREKTITRSGGGAGTMYYTAIEQYRSLARAKAEVKKYNKSPKNKNKARYVKDPKYNVYVVYIDRHAKEEDAERQKDEINGAIKGAREAEDAGNDLGIKKKNGSDRVYVMKITLGAKGETYKEPKSQPPARVRTMKNPTGEIPSGIYLVVNVFGKKAYADKFLDELENDGIDAGFFINPETGMRHVYILKTNDRSEAIKLYNNNLNGSYYNRKNIVEIK</sequence>
<keyword evidence="1" id="KW-0175">Coiled coil</keyword>
<dbReference type="Pfam" id="PF11751">
    <property type="entry name" value="PorP_SprF"/>
    <property type="match status" value="1"/>
</dbReference>
<dbReference type="NCBIfam" id="TIGR03519">
    <property type="entry name" value="T9SS_PorP_fam"/>
    <property type="match status" value="1"/>
</dbReference>
<feature type="chain" id="PRO_5045394489" evidence="2">
    <location>
        <begin position="21"/>
        <end position="616"/>
    </location>
</feature>
<dbReference type="RefSeq" id="WP_348713347.1">
    <property type="nucleotide sequence ID" value="NZ_CAXIXY010000006.1"/>
</dbReference>
<feature type="signal peptide" evidence="2">
    <location>
        <begin position="1"/>
        <end position="20"/>
    </location>
</feature>
<gene>
    <name evidence="3" type="ORF">T190607A01A_40416</name>
</gene>
<evidence type="ECO:0000256" key="1">
    <source>
        <dbReference type="SAM" id="Coils"/>
    </source>
</evidence>
<comment type="caution">
    <text evidence="3">The sequence shown here is derived from an EMBL/GenBank/DDBJ whole genome shotgun (WGS) entry which is preliminary data.</text>
</comment>
<evidence type="ECO:0000313" key="3">
    <source>
        <dbReference type="EMBL" id="CAL2092427.1"/>
    </source>
</evidence>
<organism evidence="3 4">
    <name type="scientific">Tenacibaculum platacis</name>
    <dbReference type="NCBI Taxonomy" id="3137852"/>
    <lineage>
        <taxon>Bacteria</taxon>
        <taxon>Pseudomonadati</taxon>
        <taxon>Bacteroidota</taxon>
        <taxon>Flavobacteriia</taxon>
        <taxon>Flavobacteriales</taxon>
        <taxon>Flavobacteriaceae</taxon>
        <taxon>Tenacibaculum</taxon>
    </lineage>
</organism>
<dbReference type="Proteomes" id="UP001497416">
    <property type="component" value="Unassembled WGS sequence"/>
</dbReference>
<reference evidence="3 4" key="1">
    <citation type="submission" date="2024-05" db="EMBL/GenBank/DDBJ databases">
        <authorList>
            <person name="Duchaud E."/>
        </authorList>
    </citation>
    <scope>NUCLEOTIDE SEQUENCE [LARGE SCALE GENOMIC DNA]</scope>
    <source>
        <strain evidence="3">Ena-SAMPLE-TAB-13-05-2024-13:56:06:370-140302</strain>
    </source>
</reference>
<dbReference type="EMBL" id="CAXIXY010000006">
    <property type="protein sequence ID" value="CAL2092427.1"/>
    <property type="molecule type" value="Genomic_DNA"/>
</dbReference>
<feature type="coiled-coil region" evidence="1">
    <location>
        <begin position="337"/>
        <end position="364"/>
    </location>
</feature>
<evidence type="ECO:0000313" key="4">
    <source>
        <dbReference type="Proteomes" id="UP001497416"/>
    </source>
</evidence>
<accession>A0ABM9P525</accession>
<evidence type="ECO:0000256" key="2">
    <source>
        <dbReference type="SAM" id="SignalP"/>
    </source>
</evidence>
<proteinExistence type="predicted"/>
<name>A0ABM9P525_9FLAO</name>
<keyword evidence="4" id="KW-1185">Reference proteome</keyword>
<dbReference type="InterPro" id="IPR019861">
    <property type="entry name" value="PorP/SprF_Bacteroidetes"/>
</dbReference>
<keyword evidence="2" id="KW-0732">Signal</keyword>